<evidence type="ECO:0000313" key="2">
    <source>
        <dbReference type="Proteomes" id="UP001231370"/>
    </source>
</evidence>
<dbReference type="RefSeq" id="WP_283761387.1">
    <property type="nucleotide sequence ID" value="NZ_JAQPOK010000034.1"/>
</dbReference>
<dbReference type="EMBL" id="JAQPOK010000034">
    <property type="protein sequence ID" value="MDJ1178063.1"/>
    <property type="molecule type" value="Genomic_DNA"/>
</dbReference>
<proteinExistence type="predicted"/>
<name>A0ABT7BFV7_9CYAN</name>
<evidence type="ECO:0000313" key="1">
    <source>
        <dbReference type="EMBL" id="MDJ1178063.1"/>
    </source>
</evidence>
<sequence length="46" mass="5273">MSNHDDETRLRHMLDAAQEACGFIQGKTRSSLDSDRMLSLSFFQLI</sequence>
<keyword evidence="2" id="KW-1185">Reference proteome</keyword>
<protein>
    <submittedName>
        <fullName evidence="1">Uncharacterized protein</fullName>
    </submittedName>
</protein>
<comment type="caution">
    <text evidence="1">The sequence shown here is derived from an EMBL/GenBank/DDBJ whole genome shotgun (WGS) entry which is preliminary data.</text>
</comment>
<reference evidence="1 2" key="1">
    <citation type="submission" date="2023-01" db="EMBL/GenBank/DDBJ databases">
        <title>Novel diversity within Roseofilum (Cyanobacteria; Desertifilaceae) from marine benthic mats with descriptions of four novel species.</title>
        <authorList>
            <person name="Wang Y."/>
            <person name="Berthold D.E."/>
            <person name="Hu J."/>
            <person name="Lefler F.W."/>
            <person name="Laughinghouse H.D. IV."/>
        </authorList>
    </citation>
    <scope>NUCLEOTIDE SEQUENCE [LARGE SCALE GENOMIC DNA]</scope>
    <source>
        <strain evidence="1 2">BLCC-M91</strain>
    </source>
</reference>
<gene>
    <name evidence="1" type="ORF">PJF56_04215</name>
</gene>
<dbReference type="Proteomes" id="UP001231370">
    <property type="component" value="Unassembled WGS sequence"/>
</dbReference>
<accession>A0ABT7BFV7</accession>
<organism evidence="1 2">
    <name type="scientific">Roseofilum halophilum BLCC-M91</name>
    <dbReference type="NCBI Taxonomy" id="3022259"/>
    <lineage>
        <taxon>Bacteria</taxon>
        <taxon>Bacillati</taxon>
        <taxon>Cyanobacteriota</taxon>
        <taxon>Cyanophyceae</taxon>
        <taxon>Desertifilales</taxon>
        <taxon>Desertifilaceae</taxon>
        <taxon>Roseofilum</taxon>
        <taxon>Roseofilum halophilum</taxon>
    </lineage>
</organism>